<evidence type="ECO:0000313" key="3">
    <source>
        <dbReference type="Proteomes" id="UP000019433"/>
    </source>
</evidence>
<gene>
    <name evidence="2" type="ORF">M832_00780</name>
</gene>
<feature type="compositionally biased region" description="Low complexity" evidence="1">
    <location>
        <begin position="335"/>
        <end position="345"/>
    </location>
</feature>
<dbReference type="RefSeq" id="WP_038500035.1">
    <property type="nucleotide sequence ID" value="NZ_CP006571.1"/>
</dbReference>
<sequence>MSTIGNTGTSSPNPEDPNLAHSEHFDDESKEQVGSTESGLSVTVAVSRSLVNPAPQEMQAVLVEDTARNVMQHGGAVSGLAPNANSATEAASMLANVEQESESVESFLFINQEYQELLSTILGLENRFDELCLHIEKYRDKQHTSQTRRSTRRGEDSSLVAQYQDVQRRAGDLQVESAYLVSLLSDLHKKFMGSSYDEVCERLGEGGEAILSAISSLGLEYDKDNNDWKISSTGYVPRCHESIRSLCTSIEKYEPSSSQASSETRSPLREIFQQFVELWNSLLEMFARLKQRFIFFILWLMRVVYNRLGNSQSVPTENPYAAAAFTENRGFQSSSSLRSTISGRSDVGDEEQIRRADSSSTSTQSRNEEHTKNRSNKEDKDEKSGEENN</sequence>
<dbReference type="STRING" id="1229831.M832_00780"/>
<dbReference type="NCBIfam" id="NF047362">
    <property type="entry name" value="CT392_fam"/>
    <property type="match status" value="1"/>
</dbReference>
<dbReference type="Proteomes" id="UP000019433">
    <property type="component" value="Chromosome"/>
</dbReference>
<proteinExistence type="predicted"/>
<accession>W8JQ18</accession>
<dbReference type="AlphaFoldDB" id="W8JQ18"/>
<evidence type="ECO:0000256" key="1">
    <source>
        <dbReference type="SAM" id="MobiDB-lite"/>
    </source>
</evidence>
<evidence type="ECO:0000313" key="2">
    <source>
        <dbReference type="EMBL" id="AHK62948.1"/>
    </source>
</evidence>
<feature type="region of interest" description="Disordered" evidence="1">
    <location>
        <begin position="1"/>
        <end position="39"/>
    </location>
</feature>
<dbReference type="PATRIC" id="fig|1229831.3.peg.79"/>
<feature type="compositionally biased region" description="Basic and acidic residues" evidence="1">
    <location>
        <begin position="366"/>
        <end position="389"/>
    </location>
</feature>
<name>W8JQ18_9CHLA</name>
<dbReference type="EMBL" id="CP006571">
    <property type="protein sequence ID" value="AHK62948.1"/>
    <property type="molecule type" value="Genomic_DNA"/>
</dbReference>
<organism evidence="2 3">
    <name type="scientific">Chlamydia avium 10DC88</name>
    <dbReference type="NCBI Taxonomy" id="1229831"/>
    <lineage>
        <taxon>Bacteria</taxon>
        <taxon>Pseudomonadati</taxon>
        <taxon>Chlamydiota</taxon>
        <taxon>Chlamydiia</taxon>
        <taxon>Chlamydiales</taxon>
        <taxon>Chlamydiaceae</taxon>
        <taxon>Chlamydia/Chlamydophila group</taxon>
        <taxon>Chlamydia</taxon>
    </lineage>
</organism>
<protein>
    <submittedName>
        <fullName evidence="2">Uncharacterized protein</fullName>
    </submittedName>
</protein>
<feature type="region of interest" description="Disordered" evidence="1">
    <location>
        <begin position="335"/>
        <end position="389"/>
    </location>
</feature>
<dbReference type="KEGG" id="cav:M832_00780"/>
<feature type="compositionally biased region" description="Polar residues" evidence="1">
    <location>
        <begin position="1"/>
        <end position="13"/>
    </location>
</feature>
<dbReference type="HOGENOM" id="CLU_709208_0_0_0"/>
<reference evidence="2 3" key="1">
    <citation type="journal article" date="2014" name="Syst. Appl. Microbiol.">
        <title>Evidence for the existence of two new members of the family Chlamydiaceae and proposal of Chlamydia avium sp. nov. and Chlamydia gallinacea sp. nov.</title>
        <authorList>
            <person name="Sachse K."/>
            <person name="Laroucau K."/>
            <person name="Riege K."/>
            <person name="Wehner S."/>
            <person name="Dilcher M."/>
            <person name="Creasy H.H."/>
            <person name="Weidmann M."/>
            <person name="Myers G."/>
            <person name="Vorimore F."/>
            <person name="Vicari N."/>
            <person name="Magnino S."/>
            <person name="Liebler-Tenorio E."/>
            <person name="Ruettger A."/>
            <person name="Bavoil P.M."/>
            <person name="Hufert F.T."/>
            <person name="Rossello-Mora R."/>
            <person name="Marz M."/>
        </authorList>
    </citation>
    <scope>NUCLEOTIDE SEQUENCE [LARGE SCALE GENOMIC DNA]</scope>
    <source>
        <strain evidence="2 3">10DC88</strain>
    </source>
</reference>